<dbReference type="EMBL" id="CP053085">
    <property type="protein sequence ID" value="QJR36038.1"/>
    <property type="molecule type" value="Genomic_DNA"/>
</dbReference>
<gene>
    <name evidence="2" type="ORF">HKW67_11220</name>
</gene>
<evidence type="ECO:0000256" key="1">
    <source>
        <dbReference type="SAM" id="SignalP"/>
    </source>
</evidence>
<name>A0A6M4IPY6_9BACT</name>
<accession>A0A6M4IPY6</accession>
<feature type="signal peptide" evidence="1">
    <location>
        <begin position="1"/>
        <end position="22"/>
    </location>
</feature>
<evidence type="ECO:0000313" key="2">
    <source>
        <dbReference type="EMBL" id="QJR36038.1"/>
    </source>
</evidence>
<proteinExistence type="predicted"/>
<keyword evidence="1" id="KW-0732">Signal</keyword>
<organism evidence="2 3">
    <name type="scientific">Gemmatimonas groenlandica</name>
    <dbReference type="NCBI Taxonomy" id="2732249"/>
    <lineage>
        <taxon>Bacteria</taxon>
        <taxon>Pseudomonadati</taxon>
        <taxon>Gemmatimonadota</taxon>
        <taxon>Gemmatimonadia</taxon>
        <taxon>Gemmatimonadales</taxon>
        <taxon>Gemmatimonadaceae</taxon>
        <taxon>Gemmatimonas</taxon>
    </lineage>
</organism>
<evidence type="ECO:0000313" key="3">
    <source>
        <dbReference type="Proteomes" id="UP000500938"/>
    </source>
</evidence>
<keyword evidence="3" id="KW-1185">Reference proteome</keyword>
<evidence type="ECO:0008006" key="4">
    <source>
        <dbReference type="Google" id="ProtNLM"/>
    </source>
</evidence>
<dbReference type="Proteomes" id="UP000500938">
    <property type="component" value="Chromosome"/>
</dbReference>
<dbReference type="AlphaFoldDB" id="A0A6M4IPY6"/>
<sequence>MHTRFVKSARLALVTFVLASLAACSSDLGAAKIKKIPKEGTVEQVIAELGAGPLKAPLPADSVRLISGFRRQTYIAGGGKVDVIWYREEPGTLEDAIAKATETPVVLKDGKFQGGGWSFYEEFAGKAGIPNAIRGRERLDSISKAQSGGNK</sequence>
<dbReference type="PROSITE" id="PS51257">
    <property type="entry name" value="PROKAR_LIPOPROTEIN"/>
    <property type="match status" value="1"/>
</dbReference>
<dbReference type="KEGG" id="ggr:HKW67_11220"/>
<feature type="chain" id="PRO_5026819751" description="Lipoprotein" evidence="1">
    <location>
        <begin position="23"/>
        <end position="151"/>
    </location>
</feature>
<reference evidence="2 3" key="1">
    <citation type="submission" date="2020-05" db="EMBL/GenBank/DDBJ databases">
        <title>Complete genome sequence of Gemmatimonas greenlandica TET16.</title>
        <authorList>
            <person name="Zeng Y."/>
        </authorList>
    </citation>
    <scope>NUCLEOTIDE SEQUENCE [LARGE SCALE GENOMIC DNA]</scope>
    <source>
        <strain evidence="2 3">TET16</strain>
    </source>
</reference>
<protein>
    <recommendedName>
        <fullName evidence="4">Lipoprotein</fullName>
    </recommendedName>
</protein>
<dbReference type="RefSeq" id="WP_171225471.1">
    <property type="nucleotide sequence ID" value="NZ_CP053085.1"/>
</dbReference>